<evidence type="ECO:0000313" key="1">
    <source>
        <dbReference type="EMBL" id="TCO87480.1"/>
    </source>
</evidence>
<gene>
    <name evidence="1" type="ORF">EV202_13125</name>
</gene>
<sequence>MNLYTQAFQAAIRVDFLSNSEEFYLYAGTLYDAMVWGEEEIRKNKELKRKNMIAEKLRIGS</sequence>
<dbReference type="AlphaFoldDB" id="A0A4R2LKJ7"/>
<dbReference type="EMBL" id="SLXB01000031">
    <property type="protein sequence ID" value="TCO87480.1"/>
    <property type="molecule type" value="Genomic_DNA"/>
</dbReference>
<protein>
    <submittedName>
        <fullName evidence="1">Uncharacterized protein</fullName>
    </submittedName>
</protein>
<name>A0A4R2LKJ7_9BACE</name>
<organism evidence="1 2">
    <name type="scientific">Prevotella heparinolytica</name>
    <dbReference type="NCBI Taxonomy" id="28113"/>
    <lineage>
        <taxon>Bacteria</taxon>
        <taxon>Pseudomonadati</taxon>
        <taxon>Bacteroidota</taxon>
        <taxon>Bacteroidia</taxon>
        <taxon>Bacteroidales</taxon>
        <taxon>Bacteroidaceae</taxon>
        <taxon>Bacteroides</taxon>
    </lineage>
</organism>
<reference evidence="1 2" key="1">
    <citation type="submission" date="2019-03" db="EMBL/GenBank/DDBJ databases">
        <title>Genomic Encyclopedia of Type Strains, Phase IV (KMG-IV): sequencing the most valuable type-strain genomes for metagenomic binning, comparative biology and taxonomic classification.</title>
        <authorList>
            <person name="Goeker M."/>
        </authorList>
    </citation>
    <scope>NUCLEOTIDE SEQUENCE [LARGE SCALE GENOMIC DNA]</scope>
    <source>
        <strain evidence="1 2">DSM 23917</strain>
    </source>
</reference>
<comment type="caution">
    <text evidence="1">The sequence shown here is derived from an EMBL/GenBank/DDBJ whole genome shotgun (WGS) entry which is preliminary data.</text>
</comment>
<evidence type="ECO:0000313" key="2">
    <source>
        <dbReference type="Proteomes" id="UP000295600"/>
    </source>
</evidence>
<dbReference type="Proteomes" id="UP000295600">
    <property type="component" value="Unassembled WGS sequence"/>
</dbReference>
<accession>A0A4R2LKJ7</accession>
<proteinExistence type="predicted"/>